<dbReference type="AlphaFoldDB" id="A0A9Q0LXB6"/>
<keyword evidence="3" id="KW-1185">Reference proteome</keyword>
<dbReference type="OrthoDB" id="4583at2759"/>
<evidence type="ECO:0000256" key="1">
    <source>
        <dbReference type="SAM" id="Coils"/>
    </source>
</evidence>
<reference evidence="2" key="1">
    <citation type="submission" date="2022-10" db="EMBL/GenBank/DDBJ databases">
        <title>Novel sulphate-reducing endosymbionts in the free-living metamonad Anaeramoeba.</title>
        <authorList>
            <person name="Jerlstrom-Hultqvist J."/>
            <person name="Cepicka I."/>
            <person name="Gallot-Lavallee L."/>
            <person name="Salas-Leiva D."/>
            <person name="Curtis B.A."/>
            <person name="Zahonova K."/>
            <person name="Pipaliya S."/>
            <person name="Dacks J."/>
            <person name="Roger A.J."/>
        </authorList>
    </citation>
    <scope>NUCLEOTIDE SEQUENCE</scope>
    <source>
        <strain evidence="2">BMAN</strain>
    </source>
</reference>
<proteinExistence type="predicted"/>
<feature type="coiled-coil region" evidence="1">
    <location>
        <begin position="5"/>
        <end position="32"/>
    </location>
</feature>
<comment type="caution">
    <text evidence="2">The sequence shown here is derived from an EMBL/GenBank/DDBJ whole genome shotgun (WGS) entry which is preliminary data.</text>
</comment>
<evidence type="ECO:0000313" key="2">
    <source>
        <dbReference type="EMBL" id="KAJ5080470.1"/>
    </source>
</evidence>
<evidence type="ECO:0000313" key="3">
    <source>
        <dbReference type="Proteomes" id="UP001149090"/>
    </source>
</evidence>
<sequence>MEAKLDEIIERLKKLEDRVTALESKKGVEQKEEVAEIIEEELFEDGPQPVKVVPIEEQELEPTDPKLPKRLFKGSKLEVGEPLKPKVWESQGPGPLRLKYLKSEVQSDQYARSGKYNNYFISHLTVVNTINEPTSVTEIKAFWWDGKEWKAPLRTVLGVKYQDWRGFERYDWLDGTTSFNLKEKESVDVVVSCVVELQGEALGYEFRNFYSFSLPQPFRTKLVFEDTLGKKNRVVTEHVNPKLSLVTEKERKESQAGLTFFTYCDDTKSFSRIYSEVWRDKWNVCVRISASSSYYYWDKKGLEDIAEKAKTVGKTEYELENLKVIKQKEGIETHCYALCSFEGEKPVTYGFKFHLKTSTNETIDSCLIPRRPEGEESLTVTPTEIQVGQEVTVEWKVTEGNSQDWIGLYKSNETSNTSYLKFLNCDGNTTGKLTTTIDQEGIYVFKFLPYYEYIDVAVSPKVIVTN</sequence>
<organism evidence="2 3">
    <name type="scientific">Anaeramoeba ignava</name>
    <name type="common">Anaerobic marine amoeba</name>
    <dbReference type="NCBI Taxonomy" id="1746090"/>
    <lineage>
        <taxon>Eukaryota</taxon>
        <taxon>Metamonada</taxon>
        <taxon>Anaeramoebidae</taxon>
        <taxon>Anaeramoeba</taxon>
    </lineage>
</organism>
<protein>
    <submittedName>
        <fullName evidence="2">Uncharacterized protein</fullName>
    </submittedName>
</protein>
<keyword evidence="1" id="KW-0175">Coiled coil</keyword>
<dbReference type="Proteomes" id="UP001149090">
    <property type="component" value="Unassembled WGS sequence"/>
</dbReference>
<accession>A0A9Q0LXB6</accession>
<dbReference type="EMBL" id="JAPDFW010000010">
    <property type="protein sequence ID" value="KAJ5080470.1"/>
    <property type="molecule type" value="Genomic_DNA"/>
</dbReference>
<gene>
    <name evidence="2" type="ORF">M0811_14065</name>
</gene>
<name>A0A9Q0LXB6_ANAIG</name>
<dbReference type="Gene3D" id="2.60.40.2840">
    <property type="match status" value="1"/>
</dbReference>